<keyword evidence="12" id="KW-1185">Reference proteome</keyword>
<evidence type="ECO:0000256" key="5">
    <source>
        <dbReference type="ARBA" id="ARBA00022519"/>
    </source>
</evidence>
<organism evidence="11 12">
    <name type="scientific">Geodermatophilus tzadiensis</name>
    <dbReference type="NCBI Taxonomy" id="1137988"/>
    <lineage>
        <taxon>Bacteria</taxon>
        <taxon>Bacillati</taxon>
        <taxon>Actinomycetota</taxon>
        <taxon>Actinomycetes</taxon>
        <taxon>Geodermatophilales</taxon>
        <taxon>Geodermatophilaceae</taxon>
        <taxon>Geodermatophilus</taxon>
    </lineage>
</organism>
<keyword evidence="7 9" id="KW-1133">Transmembrane helix</keyword>
<dbReference type="PROSITE" id="PS51012">
    <property type="entry name" value="ABC_TM2"/>
    <property type="match status" value="1"/>
</dbReference>
<dbReference type="Pfam" id="PF01061">
    <property type="entry name" value="ABC2_membrane"/>
    <property type="match status" value="1"/>
</dbReference>
<keyword evidence="6 9" id="KW-0812">Transmembrane</keyword>
<dbReference type="EMBL" id="PVTG01000010">
    <property type="protein sequence ID" value="PRY48132.1"/>
    <property type="molecule type" value="Genomic_DNA"/>
</dbReference>
<evidence type="ECO:0000256" key="6">
    <source>
        <dbReference type="ARBA" id="ARBA00022692"/>
    </source>
</evidence>
<feature type="transmembrane region" description="Helical" evidence="9">
    <location>
        <begin position="53"/>
        <end position="76"/>
    </location>
</feature>
<sequence length="282" mass="30466">MMAPVRLDGDSVRWTENTPRGVARDDPWTALWRARELIGYFALRDLRLRYRQAVLGVVWVLAQPIASVAVFTVVFSRLAGVSSEGIPYPLFALVGMVTWTYFSSTVVSASTVLASNVNLVTKVYFPRIAAPASSLLPPAVDLGVSLLLVGVLAAYYGVSPGVQLLAAPAWLLLLVLTATGVALWVSALNVRYRDVQHAIAPLLQLWLFASPVAYGASQFSGWQEWVYALNPMAGPIELGRFALTGTPWPGWPLAVSVASTAVLLASGAQYFSRAQRSFADVI</sequence>
<evidence type="ECO:0000256" key="4">
    <source>
        <dbReference type="ARBA" id="ARBA00022475"/>
    </source>
</evidence>
<dbReference type="OrthoDB" id="9789409at2"/>
<evidence type="ECO:0000256" key="1">
    <source>
        <dbReference type="ARBA" id="ARBA00004429"/>
    </source>
</evidence>
<comment type="caution">
    <text evidence="11">The sequence shown here is derived from an EMBL/GenBank/DDBJ whole genome shotgun (WGS) entry which is preliminary data.</text>
</comment>
<feature type="domain" description="ABC transmembrane type-2" evidence="10">
    <location>
        <begin position="55"/>
        <end position="274"/>
    </location>
</feature>
<accession>A0A2T0TQX6</accession>
<feature type="transmembrane region" description="Helical" evidence="9">
    <location>
        <begin position="88"/>
        <end position="114"/>
    </location>
</feature>
<evidence type="ECO:0000313" key="12">
    <source>
        <dbReference type="Proteomes" id="UP000239210"/>
    </source>
</evidence>
<evidence type="ECO:0000313" key="11">
    <source>
        <dbReference type="EMBL" id="PRY48132.1"/>
    </source>
</evidence>
<dbReference type="GO" id="GO:0015920">
    <property type="term" value="P:lipopolysaccharide transport"/>
    <property type="evidence" value="ECO:0007669"/>
    <property type="project" value="TreeGrafter"/>
</dbReference>
<name>A0A2T0TQX6_9ACTN</name>
<dbReference type="AlphaFoldDB" id="A0A2T0TQX6"/>
<dbReference type="InterPro" id="IPR047817">
    <property type="entry name" value="ABC2_TM_bact-type"/>
</dbReference>
<keyword evidence="8 9" id="KW-0472">Membrane</keyword>
<evidence type="ECO:0000256" key="7">
    <source>
        <dbReference type="ARBA" id="ARBA00022989"/>
    </source>
</evidence>
<proteinExistence type="inferred from homology"/>
<evidence type="ECO:0000256" key="2">
    <source>
        <dbReference type="ARBA" id="ARBA00007783"/>
    </source>
</evidence>
<feature type="transmembrane region" description="Helical" evidence="9">
    <location>
        <begin position="135"/>
        <end position="158"/>
    </location>
</feature>
<keyword evidence="5" id="KW-0997">Cell inner membrane</keyword>
<feature type="transmembrane region" description="Helical" evidence="9">
    <location>
        <begin position="251"/>
        <end position="271"/>
    </location>
</feature>
<feature type="transmembrane region" description="Helical" evidence="9">
    <location>
        <begin position="164"/>
        <end position="186"/>
    </location>
</feature>
<dbReference type="PANTHER" id="PTHR30413:SF8">
    <property type="entry name" value="TRANSPORT PERMEASE PROTEIN"/>
    <property type="match status" value="1"/>
</dbReference>
<evidence type="ECO:0000256" key="9">
    <source>
        <dbReference type="RuleBase" id="RU361157"/>
    </source>
</evidence>
<reference evidence="11 12" key="1">
    <citation type="submission" date="2018-03" db="EMBL/GenBank/DDBJ databases">
        <title>Genomic Encyclopedia of Archaeal and Bacterial Type Strains, Phase II (KMG-II): from individual species to whole genera.</title>
        <authorList>
            <person name="Goeker M."/>
        </authorList>
    </citation>
    <scope>NUCLEOTIDE SEQUENCE [LARGE SCALE GENOMIC DNA]</scope>
    <source>
        <strain evidence="11 12">DSM 45416</strain>
    </source>
</reference>
<evidence type="ECO:0000256" key="3">
    <source>
        <dbReference type="ARBA" id="ARBA00022448"/>
    </source>
</evidence>
<dbReference type="InterPro" id="IPR013525">
    <property type="entry name" value="ABC2_TM"/>
</dbReference>
<dbReference type="Proteomes" id="UP000239210">
    <property type="component" value="Unassembled WGS sequence"/>
</dbReference>
<gene>
    <name evidence="11" type="ORF">LY71_11018</name>
</gene>
<dbReference type="GO" id="GO:0005886">
    <property type="term" value="C:plasma membrane"/>
    <property type="evidence" value="ECO:0007669"/>
    <property type="project" value="UniProtKB-SubCell"/>
</dbReference>
<evidence type="ECO:0000259" key="10">
    <source>
        <dbReference type="PROSITE" id="PS51012"/>
    </source>
</evidence>
<feature type="transmembrane region" description="Helical" evidence="9">
    <location>
        <begin position="198"/>
        <end position="217"/>
    </location>
</feature>
<protein>
    <recommendedName>
        <fullName evidence="9">Transport permease protein</fullName>
    </recommendedName>
</protein>
<evidence type="ECO:0000256" key="8">
    <source>
        <dbReference type="ARBA" id="ARBA00023136"/>
    </source>
</evidence>
<comment type="similarity">
    <text evidence="2 9">Belongs to the ABC-2 integral membrane protein family.</text>
</comment>
<keyword evidence="3 9" id="KW-0813">Transport</keyword>
<dbReference type="PANTHER" id="PTHR30413">
    <property type="entry name" value="INNER MEMBRANE TRANSPORT PERMEASE"/>
    <property type="match status" value="1"/>
</dbReference>
<keyword evidence="4 9" id="KW-1003">Cell membrane</keyword>
<comment type="subcellular location">
    <subcellularLocation>
        <location evidence="1">Cell inner membrane</location>
        <topology evidence="1">Multi-pass membrane protein</topology>
    </subcellularLocation>
    <subcellularLocation>
        <location evidence="9">Cell membrane</location>
        <topology evidence="9">Multi-pass membrane protein</topology>
    </subcellularLocation>
</comment>
<dbReference type="GO" id="GO:0140359">
    <property type="term" value="F:ABC-type transporter activity"/>
    <property type="evidence" value="ECO:0007669"/>
    <property type="project" value="InterPro"/>
</dbReference>